<proteinExistence type="predicted"/>
<dbReference type="KEGG" id="dpt:Deipr_2340"/>
<evidence type="ECO:0000313" key="2">
    <source>
        <dbReference type="Proteomes" id="UP000007718"/>
    </source>
</evidence>
<sequence>MELTDIHSQLAGLPVRWNRSTFGPATIHVRGQGAWSRLNIYVQEEDFPSFAHDISALMNILPVWTAMTRFCQGERASWTTGYLQVGKSLLPSGGVYLPRTRFNPDQHIQASTPAEALACKRGMLAFLNQLPEPAVSSTPPSSAA</sequence>
<evidence type="ECO:0000313" key="1">
    <source>
        <dbReference type="EMBL" id="ADY27464.1"/>
    </source>
</evidence>
<accession>F0RQA5</accession>
<keyword evidence="1" id="KW-0614">Plasmid</keyword>
<dbReference type="RefSeq" id="WP_013615818.1">
    <property type="nucleotide sequence ID" value="NC_015162.1"/>
</dbReference>
<dbReference type="AlphaFoldDB" id="F0RQA5"/>
<geneLocation type="plasmid" evidence="1 2">
    <name>pDEIPR02</name>
</geneLocation>
<reference evidence="2" key="1">
    <citation type="submission" date="2011-02" db="EMBL/GenBank/DDBJ databases">
        <title>The complete sequence of plasmid2 of Deinococcus proteolyticus DSM 20540.</title>
        <authorList>
            <consortium name="US DOE Joint Genome Institute (JGI-PGF)"/>
            <person name="Lucas S."/>
            <person name="Copeland A."/>
            <person name="Lapidus A."/>
            <person name="Bruce D."/>
            <person name="Goodwin L."/>
            <person name="Pitluck S."/>
            <person name="Kyrpides N."/>
            <person name="Mavromatis K."/>
            <person name="Pagani I."/>
            <person name="Ivanova N."/>
            <person name="Ovchinnikova G."/>
            <person name="Zeytun A."/>
            <person name="Detter J.C."/>
            <person name="Han C."/>
            <person name="Land M."/>
            <person name="Hauser L."/>
            <person name="Markowitz V."/>
            <person name="Cheng J.-F."/>
            <person name="Hugenholtz P."/>
            <person name="Woyke T."/>
            <person name="Wu D."/>
            <person name="Pukall R."/>
            <person name="Steenblock K."/>
            <person name="Brambilla E."/>
            <person name="Klenk H.-P."/>
            <person name="Eisen J.A."/>
        </authorList>
    </citation>
    <scope>NUCLEOTIDE SEQUENCE [LARGE SCALE GENOMIC DNA]</scope>
    <source>
        <strain evidence="2">ATCC 35074 / DSM 20540 / JCM 6276 / NBRC 101906 / NCIMB 13154 / VKM Ac-1939 / CCM 2703 / MRP</strain>
        <plasmid evidence="2">Plasmid pDEIPR02</plasmid>
    </source>
</reference>
<dbReference type="EMBL" id="CP002538">
    <property type="protein sequence ID" value="ADY27464.1"/>
    <property type="molecule type" value="Genomic_DNA"/>
</dbReference>
<reference evidence="1 2" key="2">
    <citation type="journal article" date="2012" name="Stand. Genomic Sci.">
        <title>Complete genome sequence of the orange-red pigmented, radioresistant Deinococcus proteolyticus type strain (MRP(T)).</title>
        <authorList>
            <person name="Copeland A."/>
            <person name="Zeytun A."/>
            <person name="Yassawong M."/>
            <person name="Nolan M."/>
            <person name="Lucas S."/>
            <person name="Hammon N."/>
            <person name="Deshpande S."/>
            <person name="Cheng J.F."/>
            <person name="Han C."/>
            <person name="Tapia R."/>
            <person name="Goodwin L.A."/>
            <person name="Pitluck S."/>
            <person name="Mavromatis K."/>
            <person name="Liolios K."/>
            <person name="Pagani I."/>
            <person name="Ivanova N."/>
            <person name="Mikhailova N."/>
            <person name="Pati A."/>
            <person name="Chen A."/>
            <person name="Palaniappan K."/>
            <person name="Land M."/>
            <person name="Hauser L."/>
            <person name="Jeffries C.D."/>
            <person name="Brambilla E.M."/>
            <person name="Rohde M."/>
            <person name="Sikorski J."/>
            <person name="Pukall R."/>
            <person name="Goker M."/>
            <person name="Detter J.C."/>
            <person name="Woyke T."/>
            <person name="Bristow J."/>
            <person name="Eisen J.A."/>
            <person name="Markowitz V."/>
            <person name="Hugenholtz P."/>
            <person name="Kyrpides N.C."/>
            <person name="Klenk H.P."/>
            <person name="Lapidus A."/>
        </authorList>
    </citation>
    <scope>NUCLEOTIDE SEQUENCE [LARGE SCALE GENOMIC DNA]</scope>
    <source>
        <strain evidence="2">ATCC 35074 / DSM 20540 / JCM 6276 / NBRC 101906 / NCIMB 13154 / VKM Ac-1939 / CCM 2703 / MRP</strain>
        <plasmid evidence="2">Plasmid pDEIPR02</plasmid>
    </source>
</reference>
<organism evidence="1 2">
    <name type="scientific">Deinococcus proteolyticus (strain ATCC 35074 / DSM 20540 / JCM 6276 / NBRC 101906 / NCIMB 13154 / VKM Ac-1939 / CCM 2703 / MRP)</name>
    <dbReference type="NCBI Taxonomy" id="693977"/>
    <lineage>
        <taxon>Bacteria</taxon>
        <taxon>Thermotogati</taxon>
        <taxon>Deinococcota</taxon>
        <taxon>Deinococci</taxon>
        <taxon>Deinococcales</taxon>
        <taxon>Deinococcaceae</taxon>
        <taxon>Deinococcus</taxon>
    </lineage>
</organism>
<dbReference type="OrthoDB" id="68462at2"/>
<dbReference type="HOGENOM" id="CLU_1793326_0_0_0"/>
<protein>
    <submittedName>
        <fullName evidence="1">Uncharacterized protein</fullName>
    </submittedName>
</protein>
<gene>
    <name evidence="1" type="ordered locus">Deipr_2340</name>
</gene>
<keyword evidence="2" id="KW-1185">Reference proteome</keyword>
<name>F0RQA5_DEIPM</name>
<dbReference type="Proteomes" id="UP000007718">
    <property type="component" value="Plasmid pDEIPR02"/>
</dbReference>